<feature type="transmembrane region" description="Helical" evidence="1">
    <location>
        <begin position="109"/>
        <end position="137"/>
    </location>
</feature>
<keyword evidence="1" id="KW-0472">Membrane</keyword>
<evidence type="ECO:0000313" key="2">
    <source>
        <dbReference type="EMBL" id="MBW3365541.1"/>
    </source>
</evidence>
<comment type="caution">
    <text evidence="2">The sequence shown here is derived from an EMBL/GenBank/DDBJ whole genome shotgun (WGS) entry which is preliminary data.</text>
</comment>
<evidence type="ECO:0000313" key="3">
    <source>
        <dbReference type="Proteomes" id="UP000774935"/>
    </source>
</evidence>
<protein>
    <recommendedName>
        <fullName evidence="4">Lipoprotein</fullName>
    </recommendedName>
</protein>
<keyword evidence="3" id="KW-1185">Reference proteome</keyword>
<dbReference type="EMBL" id="JAHWXQ010000002">
    <property type="protein sequence ID" value="MBW3365541.1"/>
    <property type="molecule type" value="Genomic_DNA"/>
</dbReference>
<accession>A0ABS6XEH7</accession>
<keyword evidence="1" id="KW-1133">Transmembrane helix</keyword>
<sequence>MKHIYNNLCVLRWHVVAAICLLIFTRCTTPQLSLQEGKRIDQLGVCLVFADSVAPEFKAQFETSLDTYIQNYNTQKHPFKLTDCQDEGSIQIKVEDVSYTTSKQRAAGVAVSTIGLIGVPAAMVTAGLPFYAFFYYFPTNQTFTTLALSRDIAHPTMGMMNRVYTSGGMFGSDERQRLRHSKKFEKHLDAIFIELERSYAKTAKKAPKTVTTASTN</sequence>
<name>A0ABS6XEH7_9BACT</name>
<proteinExistence type="predicted"/>
<reference evidence="2 3" key="1">
    <citation type="submission" date="2021-07" db="EMBL/GenBank/DDBJ databases">
        <authorList>
            <person name="Kim M.K."/>
        </authorList>
    </citation>
    <scope>NUCLEOTIDE SEQUENCE [LARGE SCALE GENOMIC DNA]</scope>
    <source>
        <strain evidence="2 3">HLY7-15</strain>
    </source>
</reference>
<evidence type="ECO:0000256" key="1">
    <source>
        <dbReference type="SAM" id="Phobius"/>
    </source>
</evidence>
<gene>
    <name evidence="2" type="ORF">KYK27_10820</name>
</gene>
<organism evidence="2 3">
    <name type="scientific">Pontibacter populi</name>
    <dbReference type="NCBI Taxonomy" id="890055"/>
    <lineage>
        <taxon>Bacteria</taxon>
        <taxon>Pseudomonadati</taxon>
        <taxon>Bacteroidota</taxon>
        <taxon>Cytophagia</taxon>
        <taxon>Cytophagales</taxon>
        <taxon>Hymenobacteraceae</taxon>
        <taxon>Pontibacter</taxon>
    </lineage>
</organism>
<dbReference type="RefSeq" id="WP_199110013.1">
    <property type="nucleotide sequence ID" value="NZ_JAHWXQ010000002.1"/>
</dbReference>
<evidence type="ECO:0008006" key="4">
    <source>
        <dbReference type="Google" id="ProtNLM"/>
    </source>
</evidence>
<dbReference type="Proteomes" id="UP000774935">
    <property type="component" value="Unassembled WGS sequence"/>
</dbReference>
<keyword evidence="1" id="KW-0812">Transmembrane</keyword>